<comment type="caution">
    <text evidence="1">The sequence shown here is derived from an EMBL/GenBank/DDBJ whole genome shotgun (WGS) entry which is preliminary data.</text>
</comment>
<dbReference type="AlphaFoldDB" id="Z9JHS3"/>
<protein>
    <submittedName>
        <fullName evidence="1">Uncharacterized protein</fullName>
    </submittedName>
</protein>
<organism evidence="1 2">
    <name type="scientific">Xylella taiwanensis</name>
    <dbReference type="NCBI Taxonomy" id="1444770"/>
    <lineage>
        <taxon>Bacteria</taxon>
        <taxon>Pseudomonadati</taxon>
        <taxon>Pseudomonadota</taxon>
        <taxon>Gammaproteobacteria</taxon>
        <taxon>Lysobacterales</taxon>
        <taxon>Lysobacteraceae</taxon>
        <taxon>Xylella</taxon>
    </lineage>
</organism>
<dbReference type="KEGG" id="xtw:AB672_05495"/>
<sequence>MKKQRHELTLLSASILLRTHQPNSTLQQIDINRIYSITLALIRKNDFGGILNTFEKHIQ</sequence>
<evidence type="ECO:0000313" key="2">
    <source>
        <dbReference type="Proteomes" id="UP000020406"/>
    </source>
</evidence>
<gene>
    <name evidence="1" type="ORF">AF72_10565</name>
</gene>
<dbReference type="EMBL" id="JDSQ01000019">
    <property type="protein sequence ID" value="EWS77513.1"/>
    <property type="molecule type" value="Genomic_DNA"/>
</dbReference>
<reference evidence="1 2" key="1">
    <citation type="journal article" date="2014" name="Genome Announc.">
        <title>Draft Genome Sequence of Xylella fastidiosa Pear Leaf Scorch Strain in Taiwan.</title>
        <authorList>
            <person name="Su C.C."/>
            <person name="Deng W.L."/>
            <person name="Jan F.J."/>
            <person name="Chang C.J."/>
            <person name="Huang H."/>
            <person name="Chen J."/>
        </authorList>
    </citation>
    <scope>NUCLEOTIDE SEQUENCE [LARGE SCALE GENOMIC DNA]</scope>
    <source>
        <strain evidence="1 2">PLS229</strain>
    </source>
</reference>
<accession>Z9JHS3</accession>
<dbReference type="Proteomes" id="UP000020406">
    <property type="component" value="Unassembled WGS sequence"/>
</dbReference>
<proteinExistence type="predicted"/>
<name>Z9JHS3_9GAMM</name>
<evidence type="ECO:0000313" key="1">
    <source>
        <dbReference type="EMBL" id="EWS77513.1"/>
    </source>
</evidence>